<dbReference type="InterPro" id="IPR036397">
    <property type="entry name" value="RNaseH_sf"/>
</dbReference>
<keyword evidence="5" id="KW-0235">DNA replication</keyword>
<dbReference type="InterPro" id="IPR012337">
    <property type="entry name" value="RNaseH-like_sf"/>
</dbReference>
<name>A0A8J6Q3U6_9FLAO</name>
<evidence type="ECO:0000256" key="2">
    <source>
        <dbReference type="ARBA" id="ARBA00019114"/>
    </source>
</evidence>
<dbReference type="InterPro" id="IPR004013">
    <property type="entry name" value="PHP_dom"/>
</dbReference>
<evidence type="ECO:0000313" key="11">
    <source>
        <dbReference type="Proteomes" id="UP000602057"/>
    </source>
</evidence>
<dbReference type="PANTHER" id="PTHR32294:SF0">
    <property type="entry name" value="DNA POLYMERASE III SUBUNIT ALPHA"/>
    <property type="match status" value="1"/>
</dbReference>
<dbReference type="InterPro" id="IPR041931">
    <property type="entry name" value="DNA_pol3_alpha_thumb_dom"/>
</dbReference>
<dbReference type="SUPFAM" id="SSF53098">
    <property type="entry name" value="Ribonuclease H-like"/>
    <property type="match status" value="1"/>
</dbReference>
<feature type="domain" description="Exonuclease" evidence="8">
    <location>
        <begin position="1"/>
        <end position="192"/>
    </location>
</feature>
<dbReference type="NCBIfam" id="NF004226">
    <property type="entry name" value="PRK05673.1"/>
    <property type="match status" value="1"/>
</dbReference>
<keyword evidence="4 10" id="KW-0548">Nucleotidyltransferase</keyword>
<dbReference type="GO" id="GO:0008408">
    <property type="term" value="F:3'-5' exonuclease activity"/>
    <property type="evidence" value="ECO:0007669"/>
    <property type="project" value="InterPro"/>
</dbReference>
<evidence type="ECO:0000313" key="10">
    <source>
        <dbReference type="EMBL" id="MBD0834127.1"/>
    </source>
</evidence>
<dbReference type="Pfam" id="PF00929">
    <property type="entry name" value="RNase_T"/>
    <property type="match status" value="1"/>
</dbReference>
<evidence type="ECO:0000256" key="3">
    <source>
        <dbReference type="ARBA" id="ARBA00022679"/>
    </source>
</evidence>
<dbReference type="PANTHER" id="PTHR32294">
    <property type="entry name" value="DNA POLYMERASE III SUBUNIT ALPHA"/>
    <property type="match status" value="1"/>
</dbReference>
<dbReference type="EC" id="2.7.7.7" evidence="1"/>
<dbReference type="EMBL" id="JACVXC010000001">
    <property type="protein sequence ID" value="MBD0834127.1"/>
    <property type="molecule type" value="Genomic_DNA"/>
</dbReference>
<sequence>MYLIFDTETTGLPKRWDAPITDTDNWPRCIQIAWQLHDGMGNCIDHQDYLVQPEGFNIPYDAEKVHGISTELAQEQGVPLVEVLEKFNEVLGKTKFIVGQNVKFDLNIMGAEFVRGDMANILQELPVLDTCTEHTAELCQIPGGRGGKFKLPTLTELHEFLFKQPFAEAHNATADVEATTRCFLELIRLEEFTREELDVEEDYFQNFKETNPKEIELIGLKHINLKQESAKIRERLKKAEGTQISSEEIKQNISDLKDVEFAHLHNHSQFSILQSTISIPALVAEAAKHNMPAVALTDHGNMMGAFHFVKAVSAHNKSAQAKIAEAQEKGETTNVKEIKPIIGCEFFVCEDHKDKTRKDNGYQVVLLAKNKNGYHNMAKLSSHAFVDGFYYVPRIDKKLIEQYKEDIMVLTGNLYGEVPSKVLNVGENQAEEALLWWKEQFGDDLYIEIMRHNQEDENRVNTVLIDFAKKHDVKLIATNNTYYCEKGDANAHDILLCVKDGEKQGTPIGRGRGYRYGLPNQEYYFKSSEEMKTLFKDVPEAISNIQEVIDKVESFELARDVLLPAFGIPDEFKHDEDLVDGGKRGENAYLRHLTYEGAKKRYGDPLSEEVIERLDFELAVIENTGYPGYFLIVEDFIREARNMDVSVGPGRGSAAGSVVAYCLWITNIDPMKYDLLFERFLNPDRISMPDIDIDFDDEGRSRVMDYVIKKYGANQVAQIITYGTMAAKSSIRDTARVLDLPLFDADRIAKLIPNMSKLNKIFALDEKGLAEKFRAEELEKVNELLNIADGEGLDSETVNLARVLEGSVRNTGIHACGVIITPDDITKFVPVSVAKDSDLYVTQFDNSVVEEAGLLKMDFLGLKTLTLIKDTVKIVKAKHGILLDPENFPLDDEETYALFQRGETVGVFQYESPGMQKHLRDLKPTVFEDLIAMNALYRPGPMEYIPSFVRRKHGDEEIEYDLPAMEEYLKETYGITVYQEQVMLLSQKLADFTKGEADMLRKAMGKKQIAVLDKMKPKFIDQASANGHDAKVLEKVWKDWEAFASYAFNKSHSTCYAWIAYQTAYLKAHYPAEYMAAVLSNNMNDIKQVTFFMEECKRMKLDVLGPDVNESFYKFSVNKDNAVRFGMGAIKGVGQGAVLTIVENRKKDGHFKSIFDFAKRIDLRAANKKAFENLALAGGFDCFKNTHRAQYFHDEGDGITFLEKAIRYGSKHQENENSAQVSLFGEASEVQIEEPQVPPCEEWGTMEKLAKEREVVGIYISGHPLDDFRIELNTFCNANLSFFNTLEPYVNRELVFGGVVTDVQHRVSKQGKGWAMFTVEDYTDSFEFRIFGEEYLKFRHFLMHNNFVFVKTFIREGWVNKDTGKKSEPRLQFNNFQLLHDVMESYAKKLSIQLEIGDLKESTILRLKELIDMHPGNQTLNFVVYDNNEKIKLHMASRRQKVKVCQELISELESEHVRFKLN</sequence>
<evidence type="ECO:0000256" key="1">
    <source>
        <dbReference type="ARBA" id="ARBA00012417"/>
    </source>
</evidence>
<dbReference type="CDD" id="cd06127">
    <property type="entry name" value="DEDDh"/>
    <property type="match status" value="1"/>
</dbReference>
<comment type="catalytic activity">
    <reaction evidence="7">
        <text>DNA(n) + a 2'-deoxyribonucleoside 5'-triphosphate = DNA(n+1) + diphosphate</text>
        <dbReference type="Rhea" id="RHEA:22508"/>
        <dbReference type="Rhea" id="RHEA-COMP:17339"/>
        <dbReference type="Rhea" id="RHEA-COMP:17340"/>
        <dbReference type="ChEBI" id="CHEBI:33019"/>
        <dbReference type="ChEBI" id="CHEBI:61560"/>
        <dbReference type="ChEBI" id="CHEBI:173112"/>
        <dbReference type="EC" id="2.7.7.7"/>
    </reaction>
</comment>
<evidence type="ECO:0000256" key="7">
    <source>
        <dbReference type="ARBA" id="ARBA00049244"/>
    </source>
</evidence>
<dbReference type="SMART" id="SM00479">
    <property type="entry name" value="EXOIII"/>
    <property type="match status" value="1"/>
</dbReference>
<dbReference type="InterPro" id="IPR003141">
    <property type="entry name" value="Pol/His_phosphatase_N"/>
</dbReference>
<proteinExistence type="predicted"/>
<dbReference type="Gene3D" id="3.20.20.140">
    <property type="entry name" value="Metal-dependent hydrolases"/>
    <property type="match status" value="1"/>
</dbReference>
<keyword evidence="6" id="KW-0239">DNA-directed DNA polymerase</keyword>
<dbReference type="SMART" id="SM00481">
    <property type="entry name" value="POLIIIAc"/>
    <property type="match status" value="1"/>
</dbReference>
<dbReference type="Pfam" id="PF02811">
    <property type="entry name" value="PHP"/>
    <property type="match status" value="1"/>
</dbReference>
<dbReference type="NCBIfam" id="TIGR00594">
    <property type="entry name" value="polc"/>
    <property type="match status" value="1"/>
</dbReference>
<dbReference type="InterPro" id="IPR004805">
    <property type="entry name" value="DnaE2/DnaE/PolC"/>
</dbReference>
<dbReference type="Gene3D" id="1.10.150.870">
    <property type="match status" value="1"/>
</dbReference>
<reference evidence="10" key="2">
    <citation type="submission" date="2020-09" db="EMBL/GenBank/DDBJ databases">
        <authorList>
            <person name="Wu Z."/>
        </authorList>
    </citation>
    <scope>NUCLEOTIDE SEQUENCE</scope>
    <source>
        <strain evidence="10">SC17</strain>
    </source>
</reference>
<dbReference type="Proteomes" id="UP000602057">
    <property type="component" value="Unassembled WGS sequence"/>
</dbReference>
<keyword evidence="3 10" id="KW-0808">Transferase</keyword>
<dbReference type="Pfam" id="PF14579">
    <property type="entry name" value="HHH_6"/>
    <property type="match status" value="1"/>
</dbReference>
<organism evidence="10 11">
    <name type="scientific">Aestuariibaculum suncheonense</name>
    <dbReference type="NCBI Taxonomy" id="1028745"/>
    <lineage>
        <taxon>Bacteria</taxon>
        <taxon>Pseudomonadati</taxon>
        <taxon>Bacteroidota</taxon>
        <taxon>Flavobacteriia</taxon>
        <taxon>Flavobacteriales</taxon>
        <taxon>Flavobacteriaceae</taxon>
    </lineage>
</organism>
<protein>
    <recommendedName>
        <fullName evidence="2">DNA polymerase III subunit alpha</fullName>
        <ecNumber evidence="1">2.7.7.7</ecNumber>
    </recommendedName>
</protein>
<dbReference type="InterPro" id="IPR029460">
    <property type="entry name" value="DNAPol_HHH"/>
</dbReference>
<dbReference type="CDD" id="cd04485">
    <property type="entry name" value="DnaE_OBF"/>
    <property type="match status" value="1"/>
</dbReference>
<keyword evidence="11" id="KW-1185">Reference proteome</keyword>
<evidence type="ECO:0000256" key="6">
    <source>
        <dbReference type="ARBA" id="ARBA00022932"/>
    </source>
</evidence>
<evidence type="ECO:0000259" key="9">
    <source>
        <dbReference type="SMART" id="SM00481"/>
    </source>
</evidence>
<comment type="caution">
    <text evidence="10">The sequence shown here is derived from an EMBL/GenBank/DDBJ whole genome shotgun (WGS) entry which is preliminary data.</text>
</comment>
<dbReference type="GO" id="GO:0003887">
    <property type="term" value="F:DNA-directed DNA polymerase activity"/>
    <property type="evidence" value="ECO:0007669"/>
    <property type="project" value="UniProtKB-KW"/>
</dbReference>
<dbReference type="InterPro" id="IPR013520">
    <property type="entry name" value="Ribonucl_H"/>
</dbReference>
<dbReference type="Gene3D" id="3.30.420.10">
    <property type="entry name" value="Ribonuclease H-like superfamily/Ribonuclease H"/>
    <property type="match status" value="1"/>
</dbReference>
<accession>A0A8J6Q3U6</accession>
<dbReference type="Pfam" id="PF07733">
    <property type="entry name" value="DNA_pol3_alpha"/>
    <property type="match status" value="1"/>
</dbReference>
<evidence type="ECO:0000256" key="5">
    <source>
        <dbReference type="ARBA" id="ARBA00022705"/>
    </source>
</evidence>
<dbReference type="Pfam" id="PF17657">
    <property type="entry name" value="DNA_pol3_finger"/>
    <property type="match status" value="1"/>
</dbReference>
<dbReference type="Gene3D" id="1.10.10.1600">
    <property type="entry name" value="Bacterial DNA polymerase III alpha subunit, thumb domain"/>
    <property type="match status" value="1"/>
</dbReference>
<dbReference type="GO" id="GO:0003676">
    <property type="term" value="F:nucleic acid binding"/>
    <property type="evidence" value="ECO:0007669"/>
    <property type="project" value="InterPro"/>
</dbReference>
<dbReference type="RefSeq" id="WP_188214617.1">
    <property type="nucleotide sequence ID" value="NZ_BAABGH010000004.1"/>
</dbReference>
<dbReference type="InterPro" id="IPR011708">
    <property type="entry name" value="DNA_pol3_alpha_NTPase_dom"/>
</dbReference>
<gene>
    <name evidence="10" type="primary">dnaE</name>
    <name evidence="10" type="ORF">ICJ84_01615</name>
</gene>
<dbReference type="GO" id="GO:0006260">
    <property type="term" value="P:DNA replication"/>
    <property type="evidence" value="ECO:0007669"/>
    <property type="project" value="UniProtKB-KW"/>
</dbReference>
<evidence type="ECO:0000259" key="8">
    <source>
        <dbReference type="SMART" id="SM00479"/>
    </source>
</evidence>
<evidence type="ECO:0000256" key="4">
    <source>
        <dbReference type="ARBA" id="ARBA00022695"/>
    </source>
</evidence>
<reference evidence="10" key="1">
    <citation type="journal article" date="2013" name="Int. J. Syst. Evol. Microbiol.">
        <title>Aestuariibaculum suncheonense gen. nov., sp. nov., a marine bacterium of the family Flavobacteriaceae isolated from a tidal flat and emended descriptions of the genera Gaetbulibacter and Tamlana.</title>
        <authorList>
            <person name="Jeong S.H."/>
            <person name="Park M.S."/>
            <person name="Jin H.M."/>
            <person name="Lee K."/>
            <person name="Park W."/>
            <person name="Jeon C.O."/>
        </authorList>
    </citation>
    <scope>NUCLEOTIDE SEQUENCE</scope>
    <source>
        <strain evidence="10">SC17</strain>
    </source>
</reference>
<feature type="domain" description="Polymerase/histidinol phosphatase N-terminal" evidence="9">
    <location>
        <begin position="262"/>
        <end position="350"/>
    </location>
</feature>
<dbReference type="InterPro" id="IPR040982">
    <property type="entry name" value="DNA_pol3_finger"/>
</dbReference>